<dbReference type="EMBL" id="CP004005">
    <property type="protein sequence ID" value="AGH17147.1"/>
    <property type="molecule type" value="Genomic_DNA"/>
</dbReference>
<evidence type="ECO:0000256" key="2">
    <source>
        <dbReference type="ARBA" id="ARBA00022801"/>
    </source>
</evidence>
<dbReference type="InterPro" id="IPR045865">
    <property type="entry name" value="ACT-like_dom_sf"/>
</dbReference>
<evidence type="ECO:0000256" key="4">
    <source>
        <dbReference type="NCBIfam" id="TIGR00655"/>
    </source>
</evidence>
<dbReference type="SUPFAM" id="SSF55021">
    <property type="entry name" value="ACT-like"/>
    <property type="match status" value="1"/>
</dbReference>
<comment type="catalytic activity">
    <reaction evidence="3">
        <text>(6R)-10-formyltetrahydrofolate + H2O = (6S)-5,6,7,8-tetrahydrofolate + formate + H(+)</text>
        <dbReference type="Rhea" id="RHEA:19833"/>
        <dbReference type="ChEBI" id="CHEBI:15377"/>
        <dbReference type="ChEBI" id="CHEBI:15378"/>
        <dbReference type="ChEBI" id="CHEBI:15740"/>
        <dbReference type="ChEBI" id="CHEBI:57453"/>
        <dbReference type="ChEBI" id="CHEBI:195366"/>
        <dbReference type="EC" id="3.5.1.10"/>
    </reaction>
</comment>
<protein>
    <recommendedName>
        <fullName evidence="3 4">Formyltetrahydrofolate deformylase</fullName>
        <ecNumber evidence="3 4">3.5.1.10</ecNumber>
    </recommendedName>
    <alternativeName>
        <fullName evidence="3">Formyl-FH(4) hydrolase</fullName>
    </alternativeName>
</protein>
<dbReference type="HAMAP" id="MF_01927">
    <property type="entry name" value="PurU"/>
    <property type="match status" value="1"/>
</dbReference>
<dbReference type="RefSeq" id="WP_015452742.1">
    <property type="nucleotide sequence ID" value="NC_020549.1"/>
</dbReference>
<dbReference type="CDD" id="cd04875">
    <property type="entry name" value="ACT_F4HF-DF"/>
    <property type="match status" value="1"/>
</dbReference>
<evidence type="ECO:0000256" key="3">
    <source>
        <dbReference type="HAMAP-Rule" id="MF_01927"/>
    </source>
</evidence>
<evidence type="ECO:0000313" key="7">
    <source>
        <dbReference type="Proteomes" id="UP000011820"/>
    </source>
</evidence>
<dbReference type="Pfam" id="PF00551">
    <property type="entry name" value="Formyl_trans_N"/>
    <property type="match status" value="1"/>
</dbReference>
<evidence type="ECO:0000256" key="1">
    <source>
        <dbReference type="ARBA" id="ARBA00022563"/>
    </source>
</evidence>
<dbReference type="PIRSF" id="PIRSF036480">
    <property type="entry name" value="FormyFH4_hydr"/>
    <property type="match status" value="1"/>
</dbReference>
<dbReference type="EC" id="3.5.1.10" evidence="3 4"/>
<keyword evidence="1 3" id="KW-0554">One-carbon metabolism</keyword>
<comment type="similarity">
    <text evidence="3">Belongs to the PurU family.</text>
</comment>
<feature type="active site" evidence="3">
    <location>
        <position position="224"/>
    </location>
</feature>
<gene>
    <name evidence="3" type="primary">purU</name>
    <name evidence="6" type="ORF">WSI_03885</name>
</gene>
<reference evidence="6 7" key="1">
    <citation type="journal article" date="2013" name="Genome Announc.">
        <title>Complete Genome Sequence of a Chinese Strain of 'Candidatus Liberibacter asiaticus'.</title>
        <authorList>
            <person name="Lin H."/>
            <person name="Han C.S."/>
            <person name="Liu B."/>
            <person name="Lou B."/>
            <person name="Bai X."/>
            <person name="Deng C."/>
            <person name="Civerolo E.L."/>
            <person name="Gupta G."/>
        </authorList>
    </citation>
    <scope>NUCLEOTIDE SEQUENCE [LARGE SCALE GENOMIC DNA]</scope>
    <source>
        <strain evidence="7">gxpsy</strain>
    </source>
</reference>
<accession>A0ABM5NGB0</accession>
<dbReference type="SUPFAM" id="SSF53328">
    <property type="entry name" value="Formyltransferase"/>
    <property type="match status" value="1"/>
</dbReference>
<keyword evidence="3" id="KW-0658">Purine biosynthesis</keyword>
<comment type="pathway">
    <text evidence="3">Purine metabolism; IMP biosynthesis via de novo pathway; formate from 10-formyl-5,6,7,8-tetrahydrofolate: step 1/1.</text>
</comment>
<sequence>MSSYILTITCPSNEEITSIIPDYLSTQGCNILDISQFNDLDTSKLFMRISFVFNTCMKLFIADFQPIVQQFSLQYSIRNTKEATKTLILVSQPDHCLNDLLYRWNIGTLALNIVGVVSNHTTHKKLVENYQLPFYYLPMTEQNKIESEQKLINIIEKNNVELMILARYMQILSDHLCHKMTGRIINIHHSFLPSFKGANPYKQAYEYGVKIIGATAHYAICELDAGPIIEQDVVRVTHAQTIEDYIAIGKNIEAKVLTKAVNAHIQQRVFINKRKTIVFPAYPNNYFQ</sequence>
<organism evidence="6 7">
    <name type="scientific">Candidatus Liberibacter asiaticus str. gxpsy</name>
    <dbReference type="NCBI Taxonomy" id="1174529"/>
    <lineage>
        <taxon>Bacteria</taxon>
        <taxon>Pseudomonadati</taxon>
        <taxon>Pseudomonadota</taxon>
        <taxon>Alphaproteobacteria</taxon>
        <taxon>Hyphomicrobiales</taxon>
        <taxon>Rhizobiaceae</taxon>
        <taxon>Liberibacter</taxon>
    </lineage>
</organism>
<dbReference type="InterPro" id="IPR004810">
    <property type="entry name" value="PurU"/>
</dbReference>
<comment type="function">
    <text evidence="3">Catalyzes the hydrolysis of 10-formyltetrahydrofolate (formyl-FH4) to formate and tetrahydrofolate (FH4).</text>
</comment>
<dbReference type="Proteomes" id="UP000011820">
    <property type="component" value="Chromosome"/>
</dbReference>
<name>A0ABM5NGB0_LIBAS</name>
<evidence type="ECO:0000259" key="5">
    <source>
        <dbReference type="Pfam" id="PF00551"/>
    </source>
</evidence>
<dbReference type="GeneID" id="93077147"/>
<dbReference type="PANTHER" id="PTHR42706:SF1">
    <property type="entry name" value="FORMYLTETRAHYDROFOLATE DEFORMYLASE 2, MITOCHONDRIAL"/>
    <property type="match status" value="1"/>
</dbReference>
<keyword evidence="7" id="KW-1185">Reference proteome</keyword>
<dbReference type="Gene3D" id="3.40.50.170">
    <property type="entry name" value="Formyl transferase, N-terminal domain"/>
    <property type="match status" value="1"/>
</dbReference>
<dbReference type="Gene3D" id="3.30.70.260">
    <property type="match status" value="1"/>
</dbReference>
<evidence type="ECO:0000313" key="6">
    <source>
        <dbReference type="EMBL" id="AGH17147.1"/>
    </source>
</evidence>
<proteinExistence type="inferred from homology"/>
<dbReference type="InterPro" id="IPR044074">
    <property type="entry name" value="PurU_ACT"/>
</dbReference>
<feature type="domain" description="Formyl transferase N-terminal" evidence="5">
    <location>
        <begin position="85"/>
        <end position="261"/>
    </location>
</feature>
<keyword evidence="2 3" id="KW-0378">Hydrolase</keyword>
<dbReference type="PRINTS" id="PR01575">
    <property type="entry name" value="FFH4HYDRLASE"/>
</dbReference>
<dbReference type="PANTHER" id="PTHR42706">
    <property type="entry name" value="FORMYLTETRAHYDROFOLATE DEFORMYLASE"/>
    <property type="match status" value="1"/>
</dbReference>
<dbReference type="InterPro" id="IPR036477">
    <property type="entry name" value="Formyl_transf_N_sf"/>
</dbReference>
<dbReference type="InterPro" id="IPR002376">
    <property type="entry name" value="Formyl_transf_N"/>
</dbReference>
<dbReference type="NCBIfam" id="TIGR00655">
    <property type="entry name" value="PurU"/>
    <property type="match status" value="1"/>
</dbReference>
<dbReference type="NCBIfam" id="NF004684">
    <property type="entry name" value="PRK06027.1"/>
    <property type="match status" value="1"/>
</dbReference>